<reference evidence="2" key="1">
    <citation type="submission" date="2017-09" db="EMBL/GenBank/DDBJ databases">
        <title>Brachybacterium sp. VM2412.</title>
        <authorList>
            <person name="Tak E.J."/>
            <person name="Bae J.-W."/>
        </authorList>
    </citation>
    <scope>NUCLEOTIDE SEQUENCE [LARGE SCALE GENOMIC DNA]</scope>
    <source>
        <strain evidence="2">VM2412</strain>
    </source>
</reference>
<evidence type="ECO:0000313" key="2">
    <source>
        <dbReference type="Proteomes" id="UP000218165"/>
    </source>
</evidence>
<dbReference type="OrthoDB" id="4794367at2"/>
<protein>
    <submittedName>
        <fullName evidence="1">Uncharacterized protein</fullName>
    </submittedName>
</protein>
<sequence>MSRRRFLHLTTIAAVGGLLNTCGPTDTENSPMTAEEILAAAGFTAPALDADTADVPLEGDEVWSNVVTFSGTSSEVEAWVSEIFPSGIESKAFKDDMATAVERLGAGVQKKDDRIAEGVEGSVAFLVVLGQGEEPQVHVAVRRTGR</sequence>
<proteinExistence type="predicted"/>
<dbReference type="Proteomes" id="UP000218165">
    <property type="component" value="Chromosome"/>
</dbReference>
<evidence type="ECO:0000313" key="1">
    <source>
        <dbReference type="EMBL" id="ATG50091.1"/>
    </source>
</evidence>
<dbReference type="AlphaFoldDB" id="A0A291GIQ8"/>
<organism evidence="1 2">
    <name type="scientific">Brachybacterium vulturis</name>
    <dbReference type="NCBI Taxonomy" id="2017484"/>
    <lineage>
        <taxon>Bacteria</taxon>
        <taxon>Bacillati</taxon>
        <taxon>Actinomycetota</taxon>
        <taxon>Actinomycetes</taxon>
        <taxon>Micrococcales</taxon>
        <taxon>Dermabacteraceae</taxon>
        <taxon>Brachybacterium</taxon>
    </lineage>
</organism>
<dbReference type="RefSeq" id="WP_096801231.1">
    <property type="nucleotide sequence ID" value="NZ_CP023563.1"/>
</dbReference>
<dbReference type="KEGG" id="brz:CFK38_00065"/>
<name>A0A291GIQ8_9MICO</name>
<gene>
    <name evidence="1" type="ORF">CFK38_00065</name>
</gene>
<accession>A0A291GIQ8</accession>
<dbReference type="EMBL" id="CP023563">
    <property type="protein sequence ID" value="ATG50091.1"/>
    <property type="molecule type" value="Genomic_DNA"/>
</dbReference>
<keyword evidence="2" id="KW-1185">Reference proteome</keyword>